<dbReference type="AlphaFoldDB" id="G3IPZ6"/>
<reference evidence="2" key="1">
    <citation type="journal article" date="2011" name="Nat. Biotechnol.">
        <title>The genomic sequence of the Chinese hamster ovary (CHO)-K1 cell line.</title>
        <authorList>
            <person name="Xu X."/>
            <person name="Nagarajan H."/>
            <person name="Lewis N.E."/>
            <person name="Pan S."/>
            <person name="Cai Z."/>
            <person name="Liu X."/>
            <person name="Chen W."/>
            <person name="Xie M."/>
            <person name="Wang W."/>
            <person name="Hammond S."/>
            <person name="Andersen M.R."/>
            <person name="Neff N."/>
            <person name="Passarelli B."/>
            <person name="Koh W."/>
            <person name="Fan H.C."/>
            <person name="Wang J."/>
            <person name="Gui Y."/>
            <person name="Lee K.H."/>
            <person name="Betenbaugh M.J."/>
            <person name="Quake S.R."/>
            <person name="Famili I."/>
            <person name="Palsson B.O."/>
            <person name="Wang J."/>
        </authorList>
    </citation>
    <scope>NUCLEOTIDE SEQUENCE [LARGE SCALE GENOMIC DNA]</scope>
    <source>
        <strain evidence="2">CHO K1 cell line</strain>
    </source>
</reference>
<dbReference type="InParanoid" id="G3IPZ6"/>
<sequence length="50" mass="5717">MLFKYSEIAQDSCSCVRYTEYNCTNEQCRTCLCINSVAQLLTSVFTNACF</sequence>
<evidence type="ECO:0000313" key="1">
    <source>
        <dbReference type="EMBL" id="EGV91275.1"/>
    </source>
</evidence>
<dbReference type="EMBL" id="JH019939">
    <property type="protein sequence ID" value="EGV91275.1"/>
    <property type="molecule type" value="Genomic_DNA"/>
</dbReference>
<name>G3IPZ6_CRIGR</name>
<accession>G3IPZ6</accession>
<gene>
    <name evidence="1" type="ORF">I79_026080</name>
</gene>
<evidence type="ECO:0000313" key="2">
    <source>
        <dbReference type="Proteomes" id="UP000001075"/>
    </source>
</evidence>
<protein>
    <submittedName>
        <fullName evidence="1">Uncharacterized protein</fullName>
    </submittedName>
</protein>
<organism evidence="1 2">
    <name type="scientific">Cricetulus griseus</name>
    <name type="common">Chinese hamster</name>
    <name type="synonym">Cricetulus barabensis griseus</name>
    <dbReference type="NCBI Taxonomy" id="10029"/>
    <lineage>
        <taxon>Eukaryota</taxon>
        <taxon>Metazoa</taxon>
        <taxon>Chordata</taxon>
        <taxon>Craniata</taxon>
        <taxon>Vertebrata</taxon>
        <taxon>Euteleostomi</taxon>
        <taxon>Mammalia</taxon>
        <taxon>Eutheria</taxon>
        <taxon>Euarchontoglires</taxon>
        <taxon>Glires</taxon>
        <taxon>Rodentia</taxon>
        <taxon>Myomorpha</taxon>
        <taxon>Muroidea</taxon>
        <taxon>Cricetidae</taxon>
        <taxon>Cricetinae</taxon>
        <taxon>Cricetulus</taxon>
    </lineage>
</organism>
<dbReference type="Proteomes" id="UP000001075">
    <property type="component" value="Unassembled WGS sequence"/>
</dbReference>
<proteinExistence type="predicted"/>